<accession>A0ABZ0L372</accession>
<keyword evidence="1" id="KW-0732">Signal</keyword>
<gene>
    <name evidence="2" type="ORF">QWT69_14420</name>
</gene>
<feature type="chain" id="PRO_5047549887" description="YHYH domain-containing protein" evidence="1">
    <location>
        <begin position="26"/>
        <end position="125"/>
    </location>
</feature>
<evidence type="ECO:0000313" key="3">
    <source>
        <dbReference type="Proteomes" id="UP001303902"/>
    </source>
</evidence>
<dbReference type="EMBL" id="CP129118">
    <property type="protein sequence ID" value="WOV87052.1"/>
    <property type="molecule type" value="Genomic_DNA"/>
</dbReference>
<protein>
    <recommendedName>
        <fullName evidence="4">YHYH domain-containing protein</fullName>
    </recommendedName>
</protein>
<sequence length="125" mass="14497">MKMRKFLTVLILGATLFSFSDFAHAEGHDDNTIHNHDEATHNHGELTETGDIGLMYVPCPVADPNPHNMIFMSSHEIYKGQTGSYHYHMNRYCVAELYLVRSLYSCKYCGWDEWRESNRIFHPGQ</sequence>
<organism evidence="2 3">
    <name type="scientific">Sporosarcina oncorhynchi</name>
    <dbReference type="NCBI Taxonomy" id="3056444"/>
    <lineage>
        <taxon>Bacteria</taxon>
        <taxon>Bacillati</taxon>
        <taxon>Bacillota</taxon>
        <taxon>Bacilli</taxon>
        <taxon>Bacillales</taxon>
        <taxon>Caryophanaceae</taxon>
        <taxon>Sporosarcina</taxon>
    </lineage>
</organism>
<dbReference type="RefSeq" id="WP_317966786.1">
    <property type="nucleotide sequence ID" value="NZ_CP129118.1"/>
</dbReference>
<proteinExistence type="predicted"/>
<evidence type="ECO:0008006" key="4">
    <source>
        <dbReference type="Google" id="ProtNLM"/>
    </source>
</evidence>
<evidence type="ECO:0000256" key="1">
    <source>
        <dbReference type="SAM" id="SignalP"/>
    </source>
</evidence>
<name>A0ABZ0L372_9BACL</name>
<keyword evidence="3" id="KW-1185">Reference proteome</keyword>
<evidence type="ECO:0000313" key="2">
    <source>
        <dbReference type="EMBL" id="WOV87052.1"/>
    </source>
</evidence>
<reference evidence="2 3" key="1">
    <citation type="submission" date="2023-06" db="EMBL/GenBank/DDBJ databases">
        <title>Sporosarcina sp. nov., isolated from Korean tranditional fermented seafood 'Jeotgal'.</title>
        <authorList>
            <person name="Yang A.I."/>
            <person name="Shin N.-R."/>
        </authorList>
    </citation>
    <scope>NUCLEOTIDE SEQUENCE [LARGE SCALE GENOMIC DNA]</scope>
    <source>
        <strain evidence="2 3">T2O-4</strain>
    </source>
</reference>
<dbReference type="Proteomes" id="UP001303902">
    <property type="component" value="Chromosome"/>
</dbReference>
<feature type="signal peptide" evidence="1">
    <location>
        <begin position="1"/>
        <end position="25"/>
    </location>
</feature>